<dbReference type="GO" id="GO:0052757">
    <property type="term" value="F:chondroitin hydrolase activity"/>
    <property type="evidence" value="ECO:0007669"/>
    <property type="project" value="TreeGrafter"/>
</dbReference>
<dbReference type="RefSeq" id="WP_088876893.1">
    <property type="nucleotide sequence ID" value="NZ_CP018308.1"/>
</dbReference>
<evidence type="ECO:0000313" key="4">
    <source>
        <dbReference type="Proteomes" id="UP000197092"/>
    </source>
</evidence>
<dbReference type="PANTHER" id="PTHR36845">
    <property type="entry name" value="HYDROLASE, PUTATIVE (AFU_ORTHOLOGUE AFUA_7G05090)-RELATED"/>
    <property type="match status" value="1"/>
</dbReference>
<dbReference type="PANTHER" id="PTHR36845:SF1">
    <property type="entry name" value="HYDROLASE, PUTATIVE (AFU_ORTHOLOGUE AFUA_7G05090)-RELATED"/>
    <property type="match status" value="1"/>
</dbReference>
<dbReference type="Proteomes" id="UP000197092">
    <property type="component" value="Chromosome 1"/>
</dbReference>
<accession>A0AAN1FGR2</accession>
<evidence type="ECO:0000313" key="3">
    <source>
        <dbReference type="EMBL" id="ASI90303.1"/>
    </source>
</evidence>
<dbReference type="EMBL" id="CP018308">
    <property type="protein sequence ID" value="ASI90303.1"/>
    <property type="molecule type" value="Genomic_DNA"/>
</dbReference>
<evidence type="ECO:0000256" key="1">
    <source>
        <dbReference type="ARBA" id="ARBA00022801"/>
    </source>
</evidence>
<protein>
    <recommendedName>
        <fullName evidence="5">Glycosyl hydrolase</fullName>
    </recommendedName>
</protein>
<dbReference type="AlphaFoldDB" id="A0AAN1FGR2"/>
<dbReference type="GO" id="GO:0000272">
    <property type="term" value="P:polysaccharide catabolic process"/>
    <property type="evidence" value="ECO:0007669"/>
    <property type="project" value="TreeGrafter"/>
</dbReference>
<dbReference type="Gene3D" id="1.50.10.10">
    <property type="match status" value="1"/>
</dbReference>
<dbReference type="InterPro" id="IPR052369">
    <property type="entry name" value="UG_Glycosaminoglycan_Hydrolase"/>
</dbReference>
<dbReference type="InterPro" id="IPR008928">
    <property type="entry name" value="6-hairpin_glycosidase_sf"/>
</dbReference>
<organism evidence="3 4">
    <name type="scientific">Vibrio mediterranei</name>
    <dbReference type="NCBI Taxonomy" id="689"/>
    <lineage>
        <taxon>Bacteria</taxon>
        <taxon>Pseudomonadati</taxon>
        <taxon>Pseudomonadota</taxon>
        <taxon>Gammaproteobacteria</taxon>
        <taxon>Vibrionales</taxon>
        <taxon>Vibrionaceae</taxon>
        <taxon>Vibrio</taxon>
    </lineage>
</organism>
<evidence type="ECO:0008006" key="5">
    <source>
        <dbReference type="Google" id="ProtNLM"/>
    </source>
</evidence>
<sequence length="390" mass="44929">MFKELTNIKNDILKSIERNAPIIGNRNPMIGSGPEDFTWQYPQENYFWTDSFWTGELWLAYMLTGKQEYKNMARMRYAHFGKILNNPMWLNHDLGFEFSLTAVADYKLTGNETARNLALKAADALRSRFNWNGNYLVAWTAGTEGQAHAELVQGKIIIDCMQNLSLLMWAYSETNIESYKEVAIRQAETSLKYLVRDDFSTYHTYDFDTKTNQPIAGKTFQGYADESCWSRGQAWAIHGFAQMALLTGDERYSELSMKLTDFVMENITDDLVPIWDYRLPNEEKQYKDTSAGSITAAGLYLLSEVLEKQGNDDLAEKYRNFGEQMLLALRNNYDLTGNKEAQGLLSDSASYVHQAHQLDKEFLANAMLPYGDYYYFEAVLRALGHNKLFW</sequence>
<dbReference type="KEGG" id="vsh:BSZ05_11290"/>
<name>A0AAN1FGR2_9VIBR</name>
<evidence type="ECO:0000256" key="2">
    <source>
        <dbReference type="ARBA" id="ARBA00038358"/>
    </source>
</evidence>
<dbReference type="SUPFAM" id="SSF48208">
    <property type="entry name" value="Six-hairpin glycosidases"/>
    <property type="match status" value="1"/>
</dbReference>
<proteinExistence type="inferred from homology"/>
<dbReference type="InterPro" id="IPR012341">
    <property type="entry name" value="6hp_glycosidase-like_sf"/>
</dbReference>
<reference evidence="4" key="1">
    <citation type="submission" date="2016-12" db="EMBL/GenBank/DDBJ databases">
        <title>Comparative genomic analysis reveals the diversity, evolution, and environmental adaptation strategies of the genus Vibrio.</title>
        <authorList>
            <person name="Lin H."/>
            <person name="Wang X."/>
            <person name="Zhang X.-H."/>
        </authorList>
    </citation>
    <scope>NUCLEOTIDE SEQUENCE [LARGE SCALE GENOMIC DNA]</scope>
    <source>
        <strain evidence="4">QT6D1</strain>
    </source>
</reference>
<gene>
    <name evidence="3" type="ORF">BSZ05_11290</name>
</gene>
<comment type="similarity">
    <text evidence="2">Belongs to the glycosyl hydrolase 88 family.</text>
</comment>
<keyword evidence="1" id="KW-0378">Hydrolase</keyword>